<dbReference type="NCBIfam" id="NF004162">
    <property type="entry name" value="PRK05627.1-5"/>
    <property type="match status" value="1"/>
</dbReference>
<evidence type="ECO:0000256" key="2">
    <source>
        <dbReference type="ARBA" id="ARBA00005201"/>
    </source>
</evidence>
<keyword evidence="9 14" id="KW-0274">FAD</keyword>
<comment type="catalytic activity">
    <reaction evidence="12 14">
        <text>riboflavin + ATP = FMN + ADP + H(+)</text>
        <dbReference type="Rhea" id="RHEA:14357"/>
        <dbReference type="ChEBI" id="CHEBI:15378"/>
        <dbReference type="ChEBI" id="CHEBI:30616"/>
        <dbReference type="ChEBI" id="CHEBI:57986"/>
        <dbReference type="ChEBI" id="CHEBI:58210"/>
        <dbReference type="ChEBI" id="CHEBI:456216"/>
        <dbReference type="EC" id="2.7.1.26"/>
    </reaction>
</comment>
<dbReference type="AlphaFoldDB" id="A0A9D1X3H3"/>
<dbReference type="InterPro" id="IPR015864">
    <property type="entry name" value="FAD_synthase"/>
</dbReference>
<dbReference type="InterPro" id="IPR023465">
    <property type="entry name" value="Riboflavin_kinase_dom_sf"/>
</dbReference>
<evidence type="ECO:0000256" key="4">
    <source>
        <dbReference type="ARBA" id="ARBA00022643"/>
    </source>
</evidence>
<comment type="pathway">
    <text evidence="2 14">Cofactor biosynthesis; FMN biosynthesis; FMN from riboflavin (ATP route): step 1/1.</text>
</comment>
<evidence type="ECO:0000256" key="11">
    <source>
        <dbReference type="ARBA" id="ARBA00023268"/>
    </source>
</evidence>
<evidence type="ECO:0000256" key="9">
    <source>
        <dbReference type="ARBA" id="ARBA00022827"/>
    </source>
</evidence>
<proteinExistence type="inferred from homology"/>
<comment type="caution">
    <text evidence="16">The sequence shown here is derived from an EMBL/GenBank/DDBJ whole genome shotgun (WGS) entry which is preliminary data.</text>
</comment>
<dbReference type="FunFam" id="3.40.50.620:FF:000021">
    <property type="entry name" value="Riboflavin biosynthesis protein"/>
    <property type="match status" value="1"/>
</dbReference>
<evidence type="ECO:0000256" key="7">
    <source>
        <dbReference type="ARBA" id="ARBA00022741"/>
    </source>
</evidence>
<dbReference type="PANTHER" id="PTHR22749">
    <property type="entry name" value="RIBOFLAVIN KINASE/FMN ADENYLYLTRANSFERASE"/>
    <property type="match status" value="1"/>
</dbReference>
<organism evidence="16 17">
    <name type="scientific">Candidatus Anaerobutyricum stercoripullorum</name>
    <dbReference type="NCBI Taxonomy" id="2838456"/>
    <lineage>
        <taxon>Bacteria</taxon>
        <taxon>Bacillati</taxon>
        <taxon>Bacillota</taxon>
        <taxon>Clostridia</taxon>
        <taxon>Lachnospirales</taxon>
        <taxon>Lachnospiraceae</taxon>
        <taxon>Anaerobutyricum</taxon>
    </lineage>
</organism>
<evidence type="ECO:0000256" key="10">
    <source>
        <dbReference type="ARBA" id="ARBA00022840"/>
    </source>
</evidence>
<keyword evidence="5 14" id="KW-0808">Transferase</keyword>
<keyword evidence="11" id="KW-0511">Multifunctional enzyme</keyword>
<keyword evidence="7 14" id="KW-0547">Nucleotide-binding</keyword>
<name>A0A9D1X3H3_9FIRM</name>
<feature type="domain" description="Riboflavin kinase" evidence="15">
    <location>
        <begin position="179"/>
        <end position="306"/>
    </location>
</feature>
<dbReference type="EC" id="2.7.7.2" evidence="14"/>
<dbReference type="Gene3D" id="3.40.50.620">
    <property type="entry name" value="HUPs"/>
    <property type="match status" value="1"/>
</dbReference>
<keyword evidence="3 14" id="KW-0285">Flavoprotein</keyword>
<dbReference type="InterPro" id="IPR015865">
    <property type="entry name" value="Riboflavin_kinase_bac/euk"/>
</dbReference>
<reference evidence="16" key="2">
    <citation type="submission" date="2021-04" db="EMBL/GenBank/DDBJ databases">
        <authorList>
            <person name="Gilroy R."/>
        </authorList>
    </citation>
    <scope>NUCLEOTIDE SEQUENCE</scope>
    <source>
        <strain evidence="16">ChiSxjej3B15-1167</strain>
    </source>
</reference>
<evidence type="ECO:0000256" key="12">
    <source>
        <dbReference type="ARBA" id="ARBA00047880"/>
    </source>
</evidence>
<evidence type="ECO:0000256" key="13">
    <source>
        <dbReference type="ARBA" id="ARBA00049494"/>
    </source>
</evidence>
<gene>
    <name evidence="16" type="ORF">H9849_02505</name>
</gene>
<dbReference type="Pfam" id="PF01687">
    <property type="entry name" value="Flavokinase"/>
    <property type="match status" value="1"/>
</dbReference>
<evidence type="ECO:0000256" key="6">
    <source>
        <dbReference type="ARBA" id="ARBA00022695"/>
    </source>
</evidence>
<evidence type="ECO:0000256" key="5">
    <source>
        <dbReference type="ARBA" id="ARBA00022679"/>
    </source>
</evidence>
<dbReference type="NCBIfam" id="TIGR00083">
    <property type="entry name" value="ribF"/>
    <property type="match status" value="1"/>
</dbReference>
<evidence type="ECO:0000256" key="14">
    <source>
        <dbReference type="PIRNR" id="PIRNR004491"/>
    </source>
</evidence>
<reference evidence="16" key="1">
    <citation type="journal article" date="2021" name="PeerJ">
        <title>Extensive microbial diversity within the chicken gut microbiome revealed by metagenomics and culture.</title>
        <authorList>
            <person name="Gilroy R."/>
            <person name="Ravi A."/>
            <person name="Getino M."/>
            <person name="Pursley I."/>
            <person name="Horton D.L."/>
            <person name="Alikhan N.F."/>
            <person name="Baker D."/>
            <person name="Gharbi K."/>
            <person name="Hall N."/>
            <person name="Watson M."/>
            <person name="Adriaenssens E.M."/>
            <person name="Foster-Nyarko E."/>
            <person name="Jarju S."/>
            <person name="Secka A."/>
            <person name="Antonio M."/>
            <person name="Oren A."/>
            <person name="Chaudhuri R.R."/>
            <person name="La Ragione R."/>
            <person name="Hildebrand F."/>
            <person name="Pallen M.J."/>
        </authorList>
    </citation>
    <scope>NUCLEOTIDE SEQUENCE</scope>
    <source>
        <strain evidence="16">ChiSxjej3B15-1167</strain>
    </source>
</reference>
<dbReference type="SMART" id="SM00904">
    <property type="entry name" value="Flavokinase"/>
    <property type="match status" value="1"/>
</dbReference>
<dbReference type="GO" id="GO:0003919">
    <property type="term" value="F:FMN adenylyltransferase activity"/>
    <property type="evidence" value="ECO:0007669"/>
    <property type="project" value="UniProtKB-UniRule"/>
</dbReference>
<dbReference type="Proteomes" id="UP000886805">
    <property type="component" value="Unassembled WGS sequence"/>
</dbReference>
<dbReference type="GO" id="GO:0009231">
    <property type="term" value="P:riboflavin biosynthetic process"/>
    <property type="evidence" value="ECO:0007669"/>
    <property type="project" value="InterPro"/>
</dbReference>
<keyword evidence="6 14" id="KW-0548">Nucleotidyltransferase</keyword>
<dbReference type="PIRSF" id="PIRSF004491">
    <property type="entry name" value="FAD_Synth"/>
    <property type="match status" value="1"/>
</dbReference>
<dbReference type="Pfam" id="PF06574">
    <property type="entry name" value="FAD_syn"/>
    <property type="match status" value="1"/>
</dbReference>
<keyword evidence="4 14" id="KW-0288">FMN</keyword>
<dbReference type="InterPro" id="IPR014729">
    <property type="entry name" value="Rossmann-like_a/b/a_fold"/>
</dbReference>
<dbReference type="CDD" id="cd02064">
    <property type="entry name" value="FAD_synthetase_N"/>
    <property type="match status" value="1"/>
</dbReference>
<evidence type="ECO:0000313" key="16">
    <source>
        <dbReference type="EMBL" id="HIX71872.1"/>
    </source>
</evidence>
<comment type="catalytic activity">
    <reaction evidence="13 14">
        <text>FMN + ATP + H(+) = FAD + diphosphate</text>
        <dbReference type="Rhea" id="RHEA:17237"/>
        <dbReference type="ChEBI" id="CHEBI:15378"/>
        <dbReference type="ChEBI" id="CHEBI:30616"/>
        <dbReference type="ChEBI" id="CHEBI:33019"/>
        <dbReference type="ChEBI" id="CHEBI:57692"/>
        <dbReference type="ChEBI" id="CHEBI:58210"/>
        <dbReference type="EC" id="2.7.7.2"/>
    </reaction>
</comment>
<evidence type="ECO:0000256" key="8">
    <source>
        <dbReference type="ARBA" id="ARBA00022777"/>
    </source>
</evidence>
<evidence type="ECO:0000256" key="3">
    <source>
        <dbReference type="ARBA" id="ARBA00022630"/>
    </source>
</evidence>
<dbReference type="InterPro" id="IPR023468">
    <property type="entry name" value="Riboflavin_kinase"/>
</dbReference>
<evidence type="ECO:0000313" key="17">
    <source>
        <dbReference type="Proteomes" id="UP000886805"/>
    </source>
</evidence>
<dbReference type="EC" id="2.7.1.26" evidence="14"/>
<evidence type="ECO:0000259" key="15">
    <source>
        <dbReference type="SMART" id="SM00904"/>
    </source>
</evidence>
<keyword evidence="8 14" id="KW-0418">Kinase</keyword>
<sequence length="309" mass="35153">MEYIKDPDFHLENTAVALGKFEGLHRGHQLLFDEIKKQKKAGLKSVVFTFDMPPRSALSGDQSYQQIYTKEERRFLLEEMHIDILIEHPFTKEFAAQTPEEFVRDVLVKKAGAKVIVVGSDCRFGRKRSGDVELLKELAPKYGYELVVIEKLQMGRKDVSSTRVRAHLEKGEMEEASLLLGRPFAVMGPVVHGKALGRTIQIPTANQRADKNKLLPPNGVYISRIFLPGEEGYHYGITNVGVKPTVETDGLKDVETNIVDFDRNIYGEVIKVELLHYRRPEMHFASLDELRAQMEKDVDAAVQYAQKNR</sequence>
<comment type="similarity">
    <text evidence="14">Belongs to the ribF family.</text>
</comment>
<protein>
    <recommendedName>
        <fullName evidence="14">Riboflavin biosynthesis protein</fullName>
    </recommendedName>
    <domain>
        <recommendedName>
            <fullName evidence="14">Riboflavin kinase</fullName>
            <ecNumber evidence="14">2.7.1.26</ecNumber>
        </recommendedName>
        <alternativeName>
            <fullName evidence="14">Flavokinase</fullName>
        </alternativeName>
    </domain>
    <domain>
        <recommendedName>
            <fullName evidence="14">FMN adenylyltransferase</fullName>
            <ecNumber evidence="14">2.7.7.2</ecNumber>
        </recommendedName>
        <alternativeName>
            <fullName evidence="14">FAD pyrophosphorylase</fullName>
        </alternativeName>
        <alternativeName>
            <fullName evidence="14">FAD synthase</fullName>
        </alternativeName>
    </domain>
</protein>
<dbReference type="EMBL" id="DXEQ01000073">
    <property type="protein sequence ID" value="HIX71872.1"/>
    <property type="molecule type" value="Genomic_DNA"/>
</dbReference>
<dbReference type="PANTHER" id="PTHR22749:SF6">
    <property type="entry name" value="RIBOFLAVIN KINASE"/>
    <property type="match status" value="1"/>
</dbReference>
<dbReference type="SUPFAM" id="SSF52374">
    <property type="entry name" value="Nucleotidylyl transferase"/>
    <property type="match status" value="1"/>
</dbReference>
<dbReference type="GO" id="GO:0009398">
    <property type="term" value="P:FMN biosynthetic process"/>
    <property type="evidence" value="ECO:0007669"/>
    <property type="project" value="UniProtKB-UniRule"/>
</dbReference>
<evidence type="ECO:0000256" key="1">
    <source>
        <dbReference type="ARBA" id="ARBA00004726"/>
    </source>
</evidence>
<dbReference type="SUPFAM" id="SSF82114">
    <property type="entry name" value="Riboflavin kinase-like"/>
    <property type="match status" value="1"/>
</dbReference>
<dbReference type="InterPro" id="IPR002606">
    <property type="entry name" value="Riboflavin_kinase_bac"/>
</dbReference>
<dbReference type="Gene3D" id="2.40.30.30">
    <property type="entry name" value="Riboflavin kinase-like"/>
    <property type="match status" value="1"/>
</dbReference>
<keyword evidence="10 14" id="KW-0067">ATP-binding</keyword>
<dbReference type="GO" id="GO:0008531">
    <property type="term" value="F:riboflavin kinase activity"/>
    <property type="evidence" value="ECO:0007669"/>
    <property type="project" value="UniProtKB-UniRule"/>
</dbReference>
<comment type="pathway">
    <text evidence="1 14">Cofactor biosynthesis; FAD biosynthesis; FAD from FMN: step 1/1.</text>
</comment>
<accession>A0A9D1X3H3</accession>
<dbReference type="GO" id="GO:0005524">
    <property type="term" value="F:ATP binding"/>
    <property type="evidence" value="ECO:0007669"/>
    <property type="project" value="UniProtKB-UniRule"/>
</dbReference>
<dbReference type="GO" id="GO:0006747">
    <property type="term" value="P:FAD biosynthetic process"/>
    <property type="evidence" value="ECO:0007669"/>
    <property type="project" value="UniProtKB-UniRule"/>
</dbReference>